<dbReference type="InterPro" id="IPR005322">
    <property type="entry name" value="Peptidase_C69"/>
</dbReference>
<gene>
    <name evidence="3 4 5 6 7 8" type="primary">LOC106808503</name>
</gene>
<comment type="similarity">
    <text evidence="1">Belongs to the peptidase C69 family. Secernin subfamily.</text>
</comment>
<dbReference type="RefSeq" id="XP_014666733.1">
    <property type="nucleotide sequence ID" value="XM_014811247.1"/>
</dbReference>
<reference evidence="3 4" key="1">
    <citation type="submission" date="2025-05" db="UniProtKB">
        <authorList>
            <consortium name="RefSeq"/>
        </authorList>
    </citation>
    <scope>IDENTIFICATION</scope>
</reference>
<evidence type="ECO:0000256" key="1">
    <source>
        <dbReference type="ARBA" id="ARBA00005705"/>
    </source>
</evidence>
<dbReference type="Gene3D" id="3.60.60.10">
    <property type="entry name" value="Penicillin V Acylase, Chain A"/>
    <property type="match status" value="1"/>
</dbReference>
<evidence type="ECO:0000313" key="6">
    <source>
        <dbReference type="RefSeq" id="XP_014666735.1"/>
    </source>
</evidence>
<dbReference type="RefSeq" id="XP_014666735.1">
    <property type="nucleotide sequence ID" value="XM_014811249.1"/>
</dbReference>
<dbReference type="RefSeq" id="XP_014666734.1">
    <property type="nucleotide sequence ID" value="XM_014811248.1"/>
</dbReference>
<accession>A0ABM1E3G4</accession>
<protein>
    <submittedName>
        <fullName evidence="3 4">Secernin-2-like</fullName>
    </submittedName>
</protein>
<name>A0ABM1E3G4_PRICU</name>
<keyword evidence="2" id="KW-1185">Reference proteome</keyword>
<evidence type="ECO:0000313" key="4">
    <source>
        <dbReference type="RefSeq" id="XP_014666733.1"/>
    </source>
</evidence>
<dbReference type="RefSeq" id="XP_014666738.1">
    <property type="nucleotide sequence ID" value="XM_014811252.1"/>
</dbReference>
<dbReference type="RefSeq" id="XP_014666737.1">
    <property type="nucleotide sequence ID" value="XM_014811251.1"/>
</dbReference>
<evidence type="ECO:0000313" key="8">
    <source>
        <dbReference type="RefSeq" id="XP_014666738.1"/>
    </source>
</evidence>
<dbReference type="PANTHER" id="PTHR12994">
    <property type="entry name" value="SECERNIN"/>
    <property type="match status" value="1"/>
</dbReference>
<organism evidence="2 6">
    <name type="scientific">Priapulus caudatus</name>
    <name type="common">Priapulid worm</name>
    <dbReference type="NCBI Taxonomy" id="37621"/>
    <lineage>
        <taxon>Eukaryota</taxon>
        <taxon>Metazoa</taxon>
        <taxon>Ecdysozoa</taxon>
        <taxon>Scalidophora</taxon>
        <taxon>Priapulida</taxon>
        <taxon>Priapulimorpha</taxon>
        <taxon>Priapulimorphida</taxon>
        <taxon>Priapulidae</taxon>
        <taxon>Priapulus</taxon>
    </lineage>
</organism>
<dbReference type="RefSeq" id="XP_014666732.1">
    <property type="nucleotide sequence ID" value="XM_014811246.1"/>
</dbReference>
<sequence>MAKKVTSCDTFVALPPATENGCVVFGKNSDRPHGEVQEVIYLPAAEHSEGSKLRCTYIKIDQVPHTHATILSRPAWLWGAEMGANEHGVCIGNEAVYTKEPCSCDDGLLGMDYVRLGLERGKTAKEAVHAMTSVLEQHGQGGACAEDEAWSYHNSYIVADRTEAWVLETAGNWWAAERVDSGVRNISNELTIGSKIDAMAEGLKEHAKAKGYWNGDGDFHFSKTFSSMGSEPGARQVAGKWLLTKKSMSGEFNAKDMMDILRDERSGICMVGAFTSVGSQVSVLPPPDATAPPCHWFTGTPNPALSIYKPFIFTPNVKMTESTKSPDYGSEDPLLTTPRFHTQVDREHPLWNAHEHAYAALSKRDRVLLTTMRELETKCVNETNAFVKGVSRSRLQEADDLFKKHVDAEMSFYK</sequence>
<evidence type="ECO:0000313" key="5">
    <source>
        <dbReference type="RefSeq" id="XP_014666734.1"/>
    </source>
</evidence>
<evidence type="ECO:0000313" key="7">
    <source>
        <dbReference type="RefSeq" id="XP_014666737.1"/>
    </source>
</evidence>
<dbReference type="Pfam" id="PF03577">
    <property type="entry name" value="Peptidase_C69"/>
    <property type="match status" value="1"/>
</dbReference>
<dbReference type="Proteomes" id="UP000695022">
    <property type="component" value="Unplaced"/>
</dbReference>
<dbReference type="GeneID" id="106808503"/>
<proteinExistence type="inferred from homology"/>
<evidence type="ECO:0000313" key="2">
    <source>
        <dbReference type="Proteomes" id="UP000695022"/>
    </source>
</evidence>
<dbReference type="PANTHER" id="PTHR12994:SF17">
    <property type="entry name" value="LD30995P"/>
    <property type="match status" value="1"/>
</dbReference>
<evidence type="ECO:0000313" key="3">
    <source>
        <dbReference type="RefSeq" id="XP_014666732.1"/>
    </source>
</evidence>